<dbReference type="AlphaFoldDB" id="K9IQ01"/>
<dbReference type="EMBL" id="GABZ01003177">
    <property type="protein sequence ID" value="JAA50348.1"/>
    <property type="molecule type" value="mRNA"/>
</dbReference>
<proteinExistence type="evidence at transcript level"/>
<protein>
    <submittedName>
        <fullName evidence="1">Uncharacterized protein</fullName>
    </submittedName>
</protein>
<evidence type="ECO:0000313" key="1">
    <source>
        <dbReference type="EMBL" id="JAA50348.1"/>
    </source>
</evidence>
<sequence>VILPTSCVWMSREEGFAHTLLILVHRNAQGPHVPVVQPSLVSCSLSEHVVPPCSVSFLPLSQVVGQPPSYSSVKQY</sequence>
<accession>K9IQ01</accession>
<feature type="non-terminal residue" evidence="1">
    <location>
        <position position="1"/>
    </location>
</feature>
<reference evidence="1" key="1">
    <citation type="submission" date="2012-11" db="EMBL/GenBank/DDBJ databases">
        <title>The Vampirome: Transcriptome and Proteome Analysis of the Submandibular and Accessory Glands of the Vampire Bat and Vector of Human Rabies, Desmodus rotundus.</title>
        <authorList>
            <person name="Francischetti I.M.B."/>
            <person name="Assumpcao T.C.F."/>
            <person name="Ma D."/>
            <person name="Vicente E.C."/>
            <person name="Ribeiro J.M.C."/>
        </authorList>
    </citation>
    <scope>NUCLEOTIDE SEQUENCE</scope>
    <source>
        <tissue evidence="1">Salivary gland</tissue>
    </source>
</reference>
<organism evidence="1">
    <name type="scientific">Desmodus rotundus</name>
    <name type="common">Vampire bat</name>
    <dbReference type="NCBI Taxonomy" id="9430"/>
    <lineage>
        <taxon>Eukaryota</taxon>
        <taxon>Metazoa</taxon>
        <taxon>Chordata</taxon>
        <taxon>Craniata</taxon>
        <taxon>Vertebrata</taxon>
        <taxon>Euteleostomi</taxon>
        <taxon>Mammalia</taxon>
        <taxon>Eutheria</taxon>
        <taxon>Laurasiatheria</taxon>
        <taxon>Chiroptera</taxon>
        <taxon>Yangochiroptera</taxon>
        <taxon>Phyllostomidae</taxon>
        <taxon>Desmodontinae</taxon>
        <taxon>Desmodus</taxon>
    </lineage>
</organism>
<name>K9IQ01_DESRO</name>